<evidence type="ECO:0000256" key="3">
    <source>
        <dbReference type="ARBA" id="ARBA00022475"/>
    </source>
</evidence>
<keyword evidence="9" id="KW-0732">Signal</keyword>
<evidence type="ECO:0000256" key="2">
    <source>
        <dbReference type="ARBA" id="ARBA00005542"/>
    </source>
</evidence>
<dbReference type="InterPro" id="IPR021910">
    <property type="entry name" value="NGX6/PGAP6/MYMK"/>
</dbReference>
<evidence type="ECO:0000313" key="11">
    <source>
        <dbReference type="EMBL" id="KAF0696699.1"/>
    </source>
</evidence>
<name>A0A485KVX8_9STRA</name>
<dbReference type="InterPro" id="IPR000742">
    <property type="entry name" value="EGF"/>
</dbReference>
<evidence type="ECO:0000313" key="13">
    <source>
        <dbReference type="Proteomes" id="UP000332933"/>
    </source>
</evidence>
<feature type="transmembrane region" description="Helical" evidence="8">
    <location>
        <begin position="593"/>
        <end position="611"/>
    </location>
</feature>
<dbReference type="PROSITE" id="PS00022">
    <property type="entry name" value="EGF_1"/>
    <property type="match status" value="1"/>
</dbReference>
<dbReference type="OrthoDB" id="69646at2759"/>
<sequence>MGRLALLAATAAAAVLVANADSSTKQWKEHFYGRVIADGYEYFAIDVPRGVYNVDLSVTLSALGPRTPPVVFLKKDGFPTEASYDYRLNTTHDGVVFDHALADLQVGRYYATVWGGNLHGSVYHFGVGPSDFMWWYLDFYFSSCVDVARVGSECKLPVTHASTTTASSTSSPVTAAACVDVVTPATLISFDVAQPVAALTINLAQLATTNGVSWAIYLNHANPLATDAIPVANATAPTTTTFQIKRPQTGTWTALVLYNGDASSSLCSRNAGARFTIEWVVQAACDPTTDPLCSAAGNWTPLDENRNAAYPRADYIVAASFSARQPVFQSSSLAPVGYEFELSPMYAGTDVLVHLGSTLLDYAVYIRVDGWPTTSTFDYAFNASQASPIHVVTMAQDITNPTSPSFDGLQNASTAASFVGFPAISFPKPGHWYIVVQPKAVATPGVTWGVALQVHTAACPDETDCNGNGNCVVKTSYQGFVYGECVCSYGFGGRECNEFVYSPSERQTRTALLLLSNGAILPAAVLSFMRKLHVEAVLFFLLGVISGLYHACDLNMYCIYPYPFLQGLDFAFTFNAIMLGFIHLSGAFKHVKAGMQVFVLVALILITTTNATSMKNWLVIGIVIAVQFVATWTYYLTLAKRRLHASYFQTIKRFLFHSDNFDWRFLGLGVVLWGSAFVCFFTSTGPTYWLVHSIWHCTAMLAAFAFIGLRKNIRYQCVGTDGKDVLSHEATDEVRHEKAAFKKNEIVLMRSMEEADHVLST</sequence>
<accession>A0A485KVX8</accession>
<dbReference type="PROSITE" id="PS01186">
    <property type="entry name" value="EGF_2"/>
    <property type="match status" value="1"/>
</dbReference>
<feature type="transmembrane region" description="Helical" evidence="8">
    <location>
        <begin position="563"/>
        <end position="581"/>
    </location>
</feature>
<keyword evidence="7" id="KW-0245">EGF-like domain</keyword>
<keyword evidence="3" id="KW-1003">Cell membrane</keyword>
<dbReference type="Pfam" id="PF12036">
    <property type="entry name" value="DUF3522"/>
    <property type="match status" value="1"/>
</dbReference>
<comment type="subcellular location">
    <subcellularLocation>
        <location evidence="1">Cell membrane</location>
        <topology evidence="1">Multi-pass membrane protein</topology>
    </subcellularLocation>
</comment>
<feature type="chain" id="PRO_5033437219" evidence="9">
    <location>
        <begin position="21"/>
        <end position="761"/>
    </location>
</feature>
<reference evidence="12 13" key="1">
    <citation type="submission" date="2019-03" db="EMBL/GenBank/DDBJ databases">
        <authorList>
            <person name="Gaulin E."/>
            <person name="Dumas B."/>
        </authorList>
    </citation>
    <scope>NUCLEOTIDE SEQUENCE [LARGE SCALE GENOMIC DNA]</scope>
    <source>
        <strain evidence="12">CBS 568.67</strain>
    </source>
</reference>
<dbReference type="PANTHER" id="PTHR14319:SF3">
    <property type="entry name" value="TRANSMEMBRANE PROTEIN-LIKE PROTEIN"/>
    <property type="match status" value="1"/>
</dbReference>
<feature type="signal peptide" evidence="9">
    <location>
        <begin position="1"/>
        <end position="20"/>
    </location>
</feature>
<feature type="disulfide bond" evidence="7">
    <location>
        <begin position="487"/>
        <end position="496"/>
    </location>
</feature>
<feature type="transmembrane region" description="Helical" evidence="8">
    <location>
        <begin position="663"/>
        <end position="683"/>
    </location>
</feature>
<proteinExistence type="inferred from homology"/>
<keyword evidence="13" id="KW-1185">Reference proteome</keyword>
<dbReference type="PROSITE" id="PS50026">
    <property type="entry name" value="EGF_3"/>
    <property type="match status" value="1"/>
</dbReference>
<evidence type="ECO:0000256" key="5">
    <source>
        <dbReference type="ARBA" id="ARBA00022989"/>
    </source>
</evidence>
<gene>
    <name evidence="12" type="primary">Aste57867_12553</name>
    <name evidence="11" type="ORF">As57867_012507</name>
    <name evidence="12" type="ORF">ASTE57867_12553</name>
</gene>
<evidence type="ECO:0000259" key="10">
    <source>
        <dbReference type="PROSITE" id="PS50026"/>
    </source>
</evidence>
<dbReference type="EMBL" id="CAADRA010005396">
    <property type="protein sequence ID" value="VFT89404.1"/>
    <property type="molecule type" value="Genomic_DNA"/>
</dbReference>
<evidence type="ECO:0000256" key="1">
    <source>
        <dbReference type="ARBA" id="ARBA00004651"/>
    </source>
</evidence>
<dbReference type="Proteomes" id="UP000332933">
    <property type="component" value="Unassembled WGS sequence"/>
</dbReference>
<dbReference type="GO" id="GO:0005886">
    <property type="term" value="C:plasma membrane"/>
    <property type="evidence" value="ECO:0007669"/>
    <property type="project" value="UniProtKB-SubCell"/>
</dbReference>
<keyword evidence="5 8" id="KW-1133">Transmembrane helix</keyword>
<keyword evidence="7" id="KW-1015">Disulfide bond</keyword>
<evidence type="ECO:0000313" key="12">
    <source>
        <dbReference type="EMBL" id="VFT89404.1"/>
    </source>
</evidence>
<dbReference type="AlphaFoldDB" id="A0A485KVX8"/>
<protein>
    <submittedName>
        <fullName evidence="12">Aste57867_12553 protein</fullName>
    </submittedName>
</protein>
<keyword evidence="6 8" id="KW-0472">Membrane</keyword>
<evidence type="ECO:0000256" key="6">
    <source>
        <dbReference type="ARBA" id="ARBA00023136"/>
    </source>
</evidence>
<keyword evidence="4 8" id="KW-0812">Transmembrane</keyword>
<dbReference type="EMBL" id="VJMH01005375">
    <property type="protein sequence ID" value="KAF0696699.1"/>
    <property type="molecule type" value="Genomic_DNA"/>
</dbReference>
<evidence type="ECO:0000256" key="4">
    <source>
        <dbReference type="ARBA" id="ARBA00022692"/>
    </source>
</evidence>
<evidence type="ECO:0000256" key="8">
    <source>
        <dbReference type="SAM" id="Phobius"/>
    </source>
</evidence>
<feature type="domain" description="EGF-like" evidence="10">
    <location>
        <begin position="455"/>
        <end position="497"/>
    </location>
</feature>
<organism evidence="12 13">
    <name type="scientific">Aphanomyces stellatus</name>
    <dbReference type="NCBI Taxonomy" id="120398"/>
    <lineage>
        <taxon>Eukaryota</taxon>
        <taxon>Sar</taxon>
        <taxon>Stramenopiles</taxon>
        <taxon>Oomycota</taxon>
        <taxon>Saprolegniomycetes</taxon>
        <taxon>Saprolegniales</taxon>
        <taxon>Verrucalvaceae</taxon>
        <taxon>Aphanomyces</taxon>
    </lineage>
</organism>
<comment type="caution">
    <text evidence="7">Lacks conserved residue(s) required for the propagation of feature annotation.</text>
</comment>
<feature type="transmembrane region" description="Helical" evidence="8">
    <location>
        <begin position="617"/>
        <end position="636"/>
    </location>
</feature>
<comment type="similarity">
    <text evidence="2">Belongs to the TMEM8 family.</text>
</comment>
<evidence type="ECO:0000256" key="7">
    <source>
        <dbReference type="PROSITE-ProRule" id="PRU00076"/>
    </source>
</evidence>
<feature type="transmembrane region" description="Helical" evidence="8">
    <location>
        <begin position="689"/>
        <end position="709"/>
    </location>
</feature>
<reference evidence="11" key="2">
    <citation type="submission" date="2019-06" db="EMBL/GenBank/DDBJ databases">
        <title>Genomics analysis of Aphanomyces spp. identifies a new class of oomycete effector associated with host adaptation.</title>
        <authorList>
            <person name="Gaulin E."/>
        </authorList>
    </citation>
    <scope>NUCLEOTIDE SEQUENCE</scope>
    <source>
        <strain evidence="11">CBS 578.67</strain>
    </source>
</reference>
<feature type="transmembrane region" description="Helical" evidence="8">
    <location>
        <begin position="511"/>
        <end position="529"/>
    </location>
</feature>
<feature type="transmembrane region" description="Helical" evidence="8">
    <location>
        <begin position="536"/>
        <end position="557"/>
    </location>
</feature>
<evidence type="ECO:0000256" key="9">
    <source>
        <dbReference type="SAM" id="SignalP"/>
    </source>
</evidence>
<dbReference type="PANTHER" id="PTHR14319">
    <property type="entry name" value="FIVE-SPAN TRANSMEMBRANE PROTEIN M83"/>
    <property type="match status" value="1"/>
</dbReference>